<gene>
    <name evidence="2" type="ORF">SAMN04489735_102544</name>
</gene>
<dbReference type="InterPro" id="IPR021124">
    <property type="entry name" value="CRISPR-assoc_prot_Cas5"/>
</dbReference>
<dbReference type="Pfam" id="PF09704">
    <property type="entry name" value="Cas_Cas5d"/>
    <property type="match status" value="1"/>
</dbReference>
<dbReference type="GO" id="GO:0051607">
    <property type="term" value="P:defense response to virus"/>
    <property type="evidence" value="ECO:0007669"/>
    <property type="project" value="UniProtKB-KW"/>
</dbReference>
<dbReference type="CDD" id="cd09693">
    <property type="entry name" value="Cas5_I"/>
    <property type="match status" value="1"/>
</dbReference>
<evidence type="ECO:0000313" key="2">
    <source>
        <dbReference type="EMBL" id="SDH44630.1"/>
    </source>
</evidence>
<dbReference type="Gene3D" id="3.30.70.2660">
    <property type="match status" value="1"/>
</dbReference>
<dbReference type="EMBL" id="FNDE01000025">
    <property type="protein sequence ID" value="SDH44630.1"/>
    <property type="molecule type" value="Genomic_DNA"/>
</dbReference>
<dbReference type="GO" id="GO:0043571">
    <property type="term" value="P:maintenance of CRISPR repeat elements"/>
    <property type="evidence" value="ECO:0007669"/>
    <property type="project" value="InterPro"/>
</dbReference>
<dbReference type="RefSeq" id="WP_091260817.1">
    <property type="nucleotide sequence ID" value="NZ_FNDE01000025.1"/>
</dbReference>
<sequence length="254" mass="28801">MFGIRVELVAETACFRDPGGQLYHVTLPLPPVSTIVGLAGAALGLSFEQTWTWFRQAQARVGVKGASIGKGKDLWNYTKWTVDLEKKPRNDILNREFLCFAPRSLEQRELAGTIQLYYACEDESYAGRLYEAFLSPVYALTLGASDDLAKCISVKWFDHLPVKETTELSNVMIKGDWSHAFTFDWEAIQRMPLRISLNAPKVARLPIDFVFDAKGVRKGARYESFTFLTHLQRLKQSVEAYCFGEEFVPLAHIH</sequence>
<keyword evidence="1" id="KW-0051">Antiviral defense</keyword>
<accession>A0A1G8CI85</accession>
<dbReference type="AlphaFoldDB" id="A0A1G8CI85"/>
<dbReference type="NCBIfam" id="TIGR02593">
    <property type="entry name" value="CRISPR_cas5"/>
    <property type="match status" value="1"/>
</dbReference>
<evidence type="ECO:0000256" key="1">
    <source>
        <dbReference type="ARBA" id="ARBA00023118"/>
    </source>
</evidence>
<proteinExistence type="predicted"/>
<organism evidence="2 3">
    <name type="scientific">Aneurinibacillus thermoaerophilus</name>
    <dbReference type="NCBI Taxonomy" id="143495"/>
    <lineage>
        <taxon>Bacteria</taxon>
        <taxon>Bacillati</taxon>
        <taxon>Bacillota</taxon>
        <taxon>Bacilli</taxon>
        <taxon>Bacillales</taxon>
        <taxon>Paenibacillaceae</taxon>
        <taxon>Aneurinibacillus group</taxon>
        <taxon>Aneurinibacillus</taxon>
    </lineage>
</organism>
<dbReference type="InterPro" id="IPR013422">
    <property type="entry name" value="CRISPR-assoc_prot_Cas5_N"/>
</dbReference>
<reference evidence="2 3" key="1">
    <citation type="submission" date="2016-10" db="EMBL/GenBank/DDBJ databases">
        <authorList>
            <person name="de Groot N.N."/>
        </authorList>
    </citation>
    <scope>NUCLEOTIDE SEQUENCE [LARGE SCALE GENOMIC DNA]</scope>
    <source>
        <strain evidence="2 3">L 420-91</strain>
    </source>
</reference>
<protein>
    <submittedName>
        <fullName evidence="2">CRISPR-associated protein, Cas5 family</fullName>
    </submittedName>
</protein>
<name>A0A1G8CI85_ANETH</name>
<dbReference type="Proteomes" id="UP000198956">
    <property type="component" value="Unassembled WGS sequence"/>
</dbReference>
<evidence type="ECO:0000313" key="3">
    <source>
        <dbReference type="Proteomes" id="UP000198956"/>
    </source>
</evidence>
<dbReference type="OrthoDB" id="9782505at2"/>